<dbReference type="RefSeq" id="WP_342849033.1">
    <property type="nucleotide sequence ID" value="NZ_JBBMQO010000008.1"/>
</dbReference>
<dbReference type="PANTHER" id="PTHR42919:SF8">
    <property type="entry name" value="N-ALPHA-ACETYLTRANSFERASE 50"/>
    <property type="match status" value="1"/>
</dbReference>
<comment type="caution">
    <text evidence="4">The sequence shown here is derived from an EMBL/GenBank/DDBJ whole genome shotgun (WGS) entry which is preliminary data.</text>
</comment>
<name>A0ABU9T9J9_9HYPH</name>
<dbReference type="NCBIfam" id="TIGR01575">
    <property type="entry name" value="rimI"/>
    <property type="match status" value="1"/>
</dbReference>
<dbReference type="GO" id="GO:0008999">
    <property type="term" value="F:protein-N-terminal-alanine acetyltransferase activity"/>
    <property type="evidence" value="ECO:0007669"/>
    <property type="project" value="UniProtKB-EC"/>
</dbReference>
<keyword evidence="4" id="KW-0687">Ribonucleoprotein</keyword>
<evidence type="ECO:0000259" key="3">
    <source>
        <dbReference type="PROSITE" id="PS51186"/>
    </source>
</evidence>
<dbReference type="PANTHER" id="PTHR42919">
    <property type="entry name" value="N-ALPHA-ACETYLTRANSFERASE"/>
    <property type="match status" value="1"/>
</dbReference>
<evidence type="ECO:0000313" key="4">
    <source>
        <dbReference type="EMBL" id="MEM5502807.1"/>
    </source>
</evidence>
<sequence length="164" mass="18581">MAWPFTNRDVGRLGEESLNYEHAQALAEIHALTFPHAWTDGDFLALLNNRNVSGLLLREPLSDGGRNVGFVLVRTASDEAEILTVAVTPKWQNFGVGRRLLNRIIERLNADKIASLFLEVDENNKSAIALYKRLRFEQVAIRENYYTKTGGRKANALVMRRENV</sequence>
<gene>
    <name evidence="4" type="primary">rimI</name>
    <name evidence="4" type="ORF">WNY59_14540</name>
</gene>
<proteinExistence type="predicted"/>
<accession>A0ABU9T9J9</accession>
<protein>
    <submittedName>
        <fullName evidence="4">Ribosomal protein S18-alanine N-acetyltransferase</fullName>
        <ecNumber evidence="4">2.3.1.266</ecNumber>
    </submittedName>
</protein>
<dbReference type="InterPro" id="IPR006464">
    <property type="entry name" value="AcTrfase_RimI/Ard1"/>
</dbReference>
<dbReference type="InterPro" id="IPR051556">
    <property type="entry name" value="N-term/lysine_N-AcTrnsfr"/>
</dbReference>
<evidence type="ECO:0000256" key="1">
    <source>
        <dbReference type="ARBA" id="ARBA00022679"/>
    </source>
</evidence>
<dbReference type="EC" id="2.3.1.266" evidence="4"/>
<keyword evidence="4" id="KW-0689">Ribosomal protein</keyword>
<dbReference type="SUPFAM" id="SSF55729">
    <property type="entry name" value="Acyl-CoA N-acyltransferases (Nat)"/>
    <property type="match status" value="1"/>
</dbReference>
<dbReference type="GO" id="GO:0005840">
    <property type="term" value="C:ribosome"/>
    <property type="evidence" value="ECO:0007669"/>
    <property type="project" value="UniProtKB-KW"/>
</dbReference>
<dbReference type="EMBL" id="JBBMQO010000008">
    <property type="protein sequence ID" value="MEM5502807.1"/>
    <property type="molecule type" value="Genomic_DNA"/>
</dbReference>
<reference evidence="4 5" key="1">
    <citation type="submission" date="2024-03" db="EMBL/GenBank/DDBJ databases">
        <title>Community enrichment and isolation of bacterial strains for fucoidan degradation.</title>
        <authorList>
            <person name="Sichert A."/>
        </authorList>
    </citation>
    <scope>NUCLEOTIDE SEQUENCE [LARGE SCALE GENOMIC DNA]</scope>
    <source>
        <strain evidence="4 5">AS62</strain>
    </source>
</reference>
<evidence type="ECO:0000256" key="2">
    <source>
        <dbReference type="ARBA" id="ARBA00023315"/>
    </source>
</evidence>
<feature type="domain" description="N-acetyltransferase" evidence="3">
    <location>
        <begin position="13"/>
        <end position="164"/>
    </location>
</feature>
<dbReference type="Proteomes" id="UP001477870">
    <property type="component" value="Unassembled WGS sequence"/>
</dbReference>
<keyword evidence="1 4" id="KW-0808">Transferase</keyword>
<evidence type="ECO:0000313" key="5">
    <source>
        <dbReference type="Proteomes" id="UP001477870"/>
    </source>
</evidence>
<dbReference type="Pfam" id="PF00583">
    <property type="entry name" value="Acetyltransf_1"/>
    <property type="match status" value="1"/>
</dbReference>
<dbReference type="CDD" id="cd04301">
    <property type="entry name" value="NAT_SF"/>
    <property type="match status" value="1"/>
</dbReference>
<dbReference type="InterPro" id="IPR000182">
    <property type="entry name" value="GNAT_dom"/>
</dbReference>
<dbReference type="PROSITE" id="PS51186">
    <property type="entry name" value="GNAT"/>
    <property type="match status" value="1"/>
</dbReference>
<organism evidence="4 5">
    <name type="scientific">Ahrensia kielensis</name>
    <dbReference type="NCBI Taxonomy" id="76980"/>
    <lineage>
        <taxon>Bacteria</taxon>
        <taxon>Pseudomonadati</taxon>
        <taxon>Pseudomonadota</taxon>
        <taxon>Alphaproteobacteria</taxon>
        <taxon>Hyphomicrobiales</taxon>
        <taxon>Ahrensiaceae</taxon>
        <taxon>Ahrensia</taxon>
    </lineage>
</organism>
<dbReference type="Gene3D" id="3.40.630.30">
    <property type="match status" value="1"/>
</dbReference>
<keyword evidence="5" id="KW-1185">Reference proteome</keyword>
<dbReference type="InterPro" id="IPR016181">
    <property type="entry name" value="Acyl_CoA_acyltransferase"/>
</dbReference>
<keyword evidence="2 4" id="KW-0012">Acyltransferase</keyword>